<comment type="caution">
    <text evidence="1">The sequence shown here is derived from an EMBL/GenBank/DDBJ whole genome shotgun (WGS) entry which is preliminary data.</text>
</comment>
<evidence type="ECO:0000313" key="1">
    <source>
        <dbReference type="EMBL" id="CAK9056474.1"/>
    </source>
</evidence>
<organism evidence="1 2">
    <name type="scientific">Durusdinium trenchii</name>
    <dbReference type="NCBI Taxonomy" id="1381693"/>
    <lineage>
        <taxon>Eukaryota</taxon>
        <taxon>Sar</taxon>
        <taxon>Alveolata</taxon>
        <taxon>Dinophyceae</taxon>
        <taxon>Suessiales</taxon>
        <taxon>Symbiodiniaceae</taxon>
        <taxon>Durusdinium</taxon>
    </lineage>
</organism>
<sequence length="345" mass="38911">MLWPRTSTMSMAWRGKFDPENAEDSDESMLSVPDDARVKPIGRNVYALLISDVTQDYVRLWQGSANQWVRICRLGYSAFLMFLVILLQVFLLYGISTMLCGPSVKEIRQAYSLYEKALYGAEVEETVNGFWRGKTGAVPNEEAFSSLSSSDQAKICNIPLSQPLFTASIVFIWTLTCIAEVRSASILAYDLLWVTPIAPVTQCLDHGPSNRTIVGLTRGMKASLCMGCFLPRICAALLLNLLGCHWILSSTDLPALFLDALALEFIVLLPELLYRTFASERSMLRTQSTFVQAGEIVEVSVMDILHVFMWGIFAILWTYIYMFHLQPILPGYRWDVHKVCAQQMK</sequence>
<reference evidence="1 2" key="1">
    <citation type="submission" date="2024-02" db="EMBL/GenBank/DDBJ databases">
        <authorList>
            <person name="Chen Y."/>
            <person name="Shah S."/>
            <person name="Dougan E. K."/>
            <person name="Thang M."/>
            <person name="Chan C."/>
        </authorList>
    </citation>
    <scope>NUCLEOTIDE SEQUENCE [LARGE SCALE GENOMIC DNA]</scope>
</reference>
<accession>A0ABP0MYQ8</accession>
<name>A0ABP0MYQ8_9DINO</name>
<protein>
    <submittedName>
        <fullName evidence="1">Uncharacterized protein</fullName>
    </submittedName>
</protein>
<evidence type="ECO:0000313" key="2">
    <source>
        <dbReference type="Proteomes" id="UP001642464"/>
    </source>
</evidence>
<gene>
    <name evidence="1" type="ORF">SCF082_LOCUS30420</name>
</gene>
<dbReference type="Proteomes" id="UP001642464">
    <property type="component" value="Unassembled WGS sequence"/>
</dbReference>
<proteinExistence type="predicted"/>
<keyword evidence="2" id="KW-1185">Reference proteome</keyword>
<dbReference type="EMBL" id="CAXAMM010025113">
    <property type="protein sequence ID" value="CAK9056474.1"/>
    <property type="molecule type" value="Genomic_DNA"/>
</dbReference>